<reference evidence="11" key="1">
    <citation type="submission" date="2021-01" db="UniProtKB">
        <authorList>
            <consortium name="EnsemblMetazoa"/>
        </authorList>
    </citation>
    <scope>IDENTIFICATION</scope>
</reference>
<evidence type="ECO:0000256" key="4">
    <source>
        <dbReference type="ARBA" id="ARBA00022692"/>
    </source>
</evidence>
<dbReference type="PANTHER" id="PTHR21137:SF35">
    <property type="entry name" value="ODORANT RECEPTOR 19A-RELATED"/>
    <property type="match status" value="1"/>
</dbReference>
<keyword evidence="7 10" id="KW-0472">Membrane</keyword>
<dbReference type="GO" id="GO:0005886">
    <property type="term" value="C:plasma membrane"/>
    <property type="evidence" value="ECO:0007669"/>
    <property type="project" value="UniProtKB-SubCell"/>
</dbReference>
<evidence type="ECO:0000256" key="7">
    <source>
        <dbReference type="ARBA" id="ARBA00023136"/>
    </source>
</evidence>
<keyword evidence="12" id="KW-1185">Reference proteome</keyword>
<accession>A0A7M6UW68</accession>
<evidence type="ECO:0000256" key="9">
    <source>
        <dbReference type="ARBA" id="ARBA00023224"/>
    </source>
</evidence>
<feature type="transmembrane region" description="Helical" evidence="10">
    <location>
        <begin position="252"/>
        <end position="276"/>
    </location>
</feature>
<feature type="transmembrane region" description="Helical" evidence="10">
    <location>
        <begin position="67"/>
        <end position="87"/>
    </location>
</feature>
<name>A0A7M6UW68_NASVI</name>
<dbReference type="KEGG" id="nvi:100120709"/>
<dbReference type="GO" id="GO:0004984">
    <property type="term" value="F:olfactory receptor activity"/>
    <property type="evidence" value="ECO:0007669"/>
    <property type="project" value="InterPro"/>
</dbReference>
<dbReference type="Pfam" id="PF02949">
    <property type="entry name" value="7tm_6"/>
    <property type="match status" value="1"/>
</dbReference>
<dbReference type="SMR" id="A0A7M6UW68"/>
<dbReference type="AlphaFoldDB" id="A0A7M6UW68"/>
<evidence type="ECO:0000256" key="1">
    <source>
        <dbReference type="ARBA" id="ARBA00004651"/>
    </source>
</evidence>
<dbReference type="EnsemblMetazoa" id="NM_001170947">
    <property type="protein sequence ID" value="NP_001164418"/>
    <property type="gene ID" value="GeneID_100120709"/>
</dbReference>
<dbReference type="GO" id="GO:0007165">
    <property type="term" value="P:signal transduction"/>
    <property type="evidence" value="ECO:0007669"/>
    <property type="project" value="UniProtKB-KW"/>
</dbReference>
<evidence type="ECO:0000256" key="3">
    <source>
        <dbReference type="ARBA" id="ARBA00022606"/>
    </source>
</evidence>
<evidence type="ECO:0000256" key="2">
    <source>
        <dbReference type="ARBA" id="ARBA00022475"/>
    </source>
</evidence>
<protein>
    <recommendedName>
        <fullName evidence="10">Odorant receptor</fullName>
    </recommendedName>
</protein>
<comment type="similarity">
    <text evidence="10">Belongs to the insect chemoreceptor superfamily. Heteromeric odorant receptor channel (TC 1.A.69) family.</text>
</comment>
<evidence type="ECO:0000256" key="10">
    <source>
        <dbReference type="RuleBase" id="RU351113"/>
    </source>
</evidence>
<keyword evidence="4 10" id="KW-0812">Transmembrane</keyword>
<proteinExistence type="inferred from homology"/>
<dbReference type="InterPro" id="IPR004117">
    <property type="entry name" value="7tm6_olfct_rcpt"/>
</dbReference>
<keyword evidence="3 10" id="KW-0716">Sensory transduction</keyword>
<dbReference type="FunCoup" id="A0A7M6UW68">
    <property type="interactions" value="69"/>
</dbReference>
<organism evidence="11 12">
    <name type="scientific">Nasonia vitripennis</name>
    <name type="common">Parasitic wasp</name>
    <dbReference type="NCBI Taxonomy" id="7425"/>
    <lineage>
        <taxon>Eukaryota</taxon>
        <taxon>Metazoa</taxon>
        <taxon>Ecdysozoa</taxon>
        <taxon>Arthropoda</taxon>
        <taxon>Hexapoda</taxon>
        <taxon>Insecta</taxon>
        <taxon>Pterygota</taxon>
        <taxon>Neoptera</taxon>
        <taxon>Endopterygota</taxon>
        <taxon>Hymenoptera</taxon>
        <taxon>Apocrita</taxon>
        <taxon>Proctotrupomorpha</taxon>
        <taxon>Chalcidoidea</taxon>
        <taxon>Pteromalidae</taxon>
        <taxon>Pteromalinae</taxon>
        <taxon>Nasonia</taxon>
    </lineage>
</organism>
<evidence type="ECO:0000256" key="8">
    <source>
        <dbReference type="ARBA" id="ARBA00023170"/>
    </source>
</evidence>
<gene>
    <name evidence="11" type="primary">100120709</name>
</gene>
<feature type="transmembrane region" description="Helical" evidence="10">
    <location>
        <begin position="130"/>
        <end position="152"/>
    </location>
</feature>
<dbReference type="OrthoDB" id="7548151at2759"/>
<feature type="transmembrane region" description="Helical" evidence="10">
    <location>
        <begin position="34"/>
        <end position="55"/>
    </location>
</feature>
<evidence type="ECO:0000256" key="5">
    <source>
        <dbReference type="ARBA" id="ARBA00022725"/>
    </source>
</evidence>
<dbReference type="PANTHER" id="PTHR21137">
    <property type="entry name" value="ODORANT RECEPTOR"/>
    <property type="match status" value="1"/>
</dbReference>
<feature type="transmembrane region" description="Helical" evidence="10">
    <location>
        <begin position="282"/>
        <end position="304"/>
    </location>
</feature>
<evidence type="ECO:0000313" key="11">
    <source>
        <dbReference type="EnsemblMetazoa" id="NP_001164418"/>
    </source>
</evidence>
<keyword evidence="6 10" id="KW-1133">Transmembrane helix</keyword>
<keyword evidence="2" id="KW-1003">Cell membrane</keyword>
<dbReference type="InParanoid" id="A0A7M6UW68"/>
<comment type="subcellular location">
    <subcellularLocation>
        <location evidence="1 10">Cell membrane</location>
        <topology evidence="1 10">Multi-pass membrane protein</topology>
    </subcellularLocation>
</comment>
<evidence type="ECO:0000256" key="6">
    <source>
        <dbReference type="ARBA" id="ARBA00022989"/>
    </source>
</evidence>
<comment type="caution">
    <text evidence="10">Lacks conserved residue(s) required for the propagation of feature annotation.</text>
</comment>
<dbReference type="GO" id="GO:0005549">
    <property type="term" value="F:odorant binding"/>
    <property type="evidence" value="ECO:0007669"/>
    <property type="project" value="InterPro"/>
</dbReference>
<sequence>MEHDVKKYFKYKRGIVFMLSASGVWPNYTSHPAAVRLFLNICSALASGCMFYCIVNFCLNYATNINAFTSCLGLMIGFFSTFIKVIILPMQKEDLQSLNEGVSASYERNLRIVKFRHHLLAHFPMFSRFFYLYSYSVGMSVLLLTIMPLLALRQGKYVRMYPQLVPFSYEPGGSLHWSIYAFEVFCGFYLWSVTSGVDSVFGLYALHMVGELRLLNVRFQMLKSSNNYAKDLKSCVDSHIMLMESRHKLQRIFGFLAIWLAITCAIALCALVFQALQAKHATIIRIIYLCGHCFLKLLQAYFYAWYGNIIAIESDACQSAIYESQWPGSGDKRFMNDVLVVLSQTPMIFKAKQWMPLRLDMFSKVVHTSVSYFFLLRTLDES</sequence>
<keyword evidence="5 10" id="KW-0552">Olfaction</keyword>
<keyword evidence="8 10" id="KW-0675">Receptor</keyword>
<evidence type="ECO:0000313" key="12">
    <source>
        <dbReference type="Proteomes" id="UP000002358"/>
    </source>
</evidence>
<dbReference type="Proteomes" id="UP000002358">
    <property type="component" value="Chromosome 1"/>
</dbReference>
<keyword evidence="9 10" id="KW-0807">Transducer</keyword>